<reference evidence="1 2" key="1">
    <citation type="submission" date="2024-06" db="EMBL/GenBank/DDBJ databases">
        <title>Sorghum-associated microbial communities from plants grown in Nebraska, USA.</title>
        <authorList>
            <person name="Schachtman D."/>
        </authorList>
    </citation>
    <scope>NUCLEOTIDE SEQUENCE [LARGE SCALE GENOMIC DNA]</scope>
    <source>
        <strain evidence="1 2">736</strain>
    </source>
</reference>
<keyword evidence="2" id="KW-1185">Reference proteome</keyword>
<dbReference type="Proteomes" id="UP001549363">
    <property type="component" value="Unassembled WGS sequence"/>
</dbReference>
<proteinExistence type="predicted"/>
<organism evidence="1 2">
    <name type="scientific">Lysinibacillus parviboronicapiens</name>
    <dbReference type="NCBI Taxonomy" id="436516"/>
    <lineage>
        <taxon>Bacteria</taxon>
        <taxon>Bacillati</taxon>
        <taxon>Bacillota</taxon>
        <taxon>Bacilli</taxon>
        <taxon>Bacillales</taxon>
        <taxon>Bacillaceae</taxon>
        <taxon>Lysinibacillus</taxon>
    </lineage>
</organism>
<comment type="caution">
    <text evidence="1">The sequence shown here is derived from an EMBL/GenBank/DDBJ whole genome shotgun (WGS) entry which is preliminary data.</text>
</comment>
<dbReference type="EMBL" id="JBEPSB010000009">
    <property type="protein sequence ID" value="MET4561215.1"/>
    <property type="molecule type" value="Genomic_DNA"/>
</dbReference>
<name>A0ABV2PJV8_9BACI</name>
<dbReference type="RefSeq" id="WP_158497911.1">
    <property type="nucleotide sequence ID" value="NZ_CP073713.1"/>
</dbReference>
<gene>
    <name evidence="1" type="ORF">ABIA69_002360</name>
</gene>
<evidence type="ECO:0000313" key="2">
    <source>
        <dbReference type="Proteomes" id="UP001549363"/>
    </source>
</evidence>
<accession>A0ABV2PJV8</accession>
<evidence type="ECO:0000313" key="1">
    <source>
        <dbReference type="EMBL" id="MET4561215.1"/>
    </source>
</evidence>
<sequence>MSCDQSKVSYKVIQGSSFCSGACGTKKLRWQNYRYVYTNGTDCYGDEYQGCC</sequence>
<protein>
    <submittedName>
        <fullName evidence="1">Uncharacterized protein</fullName>
    </submittedName>
</protein>